<keyword evidence="2" id="KW-0812">Transmembrane</keyword>
<evidence type="ECO:0000256" key="2">
    <source>
        <dbReference type="SAM" id="Phobius"/>
    </source>
</evidence>
<protein>
    <submittedName>
        <fullName evidence="3">Uncharacterized protein</fullName>
    </submittedName>
</protein>
<feature type="compositionally biased region" description="Polar residues" evidence="1">
    <location>
        <begin position="83"/>
        <end position="95"/>
    </location>
</feature>
<keyword evidence="2" id="KW-1133">Transmembrane helix</keyword>
<dbReference type="EMBL" id="MFEH01000005">
    <property type="protein sequence ID" value="OGE73630.1"/>
    <property type="molecule type" value="Genomic_DNA"/>
</dbReference>
<evidence type="ECO:0000256" key="1">
    <source>
        <dbReference type="SAM" id="MobiDB-lite"/>
    </source>
</evidence>
<keyword evidence="2" id="KW-0472">Membrane</keyword>
<sequence>MRRIYEMIKWVRELSKVNQWIFWLASAIFVFASTTALVMIAHILGIHSQISIPLAILISCIYVFLAATFAPYSPLSLRKSTETKINVNPGGTSLNEEPFSSDPSRGD</sequence>
<dbReference type="AlphaFoldDB" id="A0A1F5N869"/>
<reference evidence="3 4" key="1">
    <citation type="journal article" date="2016" name="Nat. Commun.">
        <title>Thousands of microbial genomes shed light on interconnected biogeochemical processes in an aquifer system.</title>
        <authorList>
            <person name="Anantharaman K."/>
            <person name="Brown C.T."/>
            <person name="Hug L.A."/>
            <person name="Sharon I."/>
            <person name="Castelle C.J."/>
            <person name="Probst A.J."/>
            <person name="Thomas B.C."/>
            <person name="Singh A."/>
            <person name="Wilkins M.J."/>
            <person name="Karaoz U."/>
            <person name="Brodie E.L."/>
            <person name="Williams K.H."/>
            <person name="Hubbard S.S."/>
            <person name="Banfield J.F."/>
        </authorList>
    </citation>
    <scope>NUCLEOTIDE SEQUENCE [LARGE SCALE GENOMIC DNA]</scope>
</reference>
<accession>A0A1F5N869</accession>
<dbReference type="Proteomes" id="UP000177610">
    <property type="component" value="Unassembled WGS sequence"/>
</dbReference>
<feature type="region of interest" description="Disordered" evidence="1">
    <location>
        <begin position="83"/>
        <end position="107"/>
    </location>
</feature>
<comment type="caution">
    <text evidence="3">The sequence shown here is derived from an EMBL/GenBank/DDBJ whole genome shotgun (WGS) entry which is preliminary data.</text>
</comment>
<evidence type="ECO:0000313" key="4">
    <source>
        <dbReference type="Proteomes" id="UP000177610"/>
    </source>
</evidence>
<feature type="transmembrane region" description="Helical" evidence="2">
    <location>
        <begin position="50"/>
        <end position="70"/>
    </location>
</feature>
<gene>
    <name evidence="3" type="ORF">A2717_03265</name>
</gene>
<evidence type="ECO:0000313" key="3">
    <source>
        <dbReference type="EMBL" id="OGE73630.1"/>
    </source>
</evidence>
<feature type="transmembrane region" description="Helical" evidence="2">
    <location>
        <begin position="20"/>
        <end position="44"/>
    </location>
</feature>
<name>A0A1F5N869_9BACT</name>
<organism evidence="3 4">
    <name type="scientific">Candidatus Doudnabacteria bacterium RIFCSPHIGHO2_01_FULL_41_86</name>
    <dbReference type="NCBI Taxonomy" id="1817821"/>
    <lineage>
        <taxon>Bacteria</taxon>
        <taxon>Candidatus Doudnaibacteriota</taxon>
    </lineage>
</organism>
<proteinExistence type="predicted"/>